<sequence>MLRRIQDSDERFGSAGAGMEGMIAAADTKFEGQVGDLKKRIHAVQDNVVAIGARVDTVEAHIENVEARFRDLKAHVRDLEAEPEGINDEVKNLKARVGSLETVRKRQDLELTILVHGLSDSDGKATLNVTRESLG</sequence>
<dbReference type="AlphaFoldDB" id="A0AAW0FWA1"/>
<keyword evidence="1" id="KW-0175">Coiled coil</keyword>
<organism evidence="2 3">
    <name type="scientific">Cerrena zonata</name>
    <dbReference type="NCBI Taxonomy" id="2478898"/>
    <lineage>
        <taxon>Eukaryota</taxon>
        <taxon>Fungi</taxon>
        <taxon>Dikarya</taxon>
        <taxon>Basidiomycota</taxon>
        <taxon>Agaricomycotina</taxon>
        <taxon>Agaricomycetes</taxon>
        <taxon>Polyporales</taxon>
        <taxon>Cerrenaceae</taxon>
        <taxon>Cerrena</taxon>
    </lineage>
</organism>
<dbReference type="SUPFAM" id="SSF57997">
    <property type="entry name" value="Tropomyosin"/>
    <property type="match status" value="1"/>
</dbReference>
<evidence type="ECO:0000256" key="1">
    <source>
        <dbReference type="SAM" id="Coils"/>
    </source>
</evidence>
<keyword evidence="3" id="KW-1185">Reference proteome</keyword>
<dbReference type="Proteomes" id="UP001385951">
    <property type="component" value="Unassembled WGS sequence"/>
</dbReference>
<reference evidence="2 3" key="1">
    <citation type="submission" date="2022-09" db="EMBL/GenBank/DDBJ databases">
        <authorList>
            <person name="Palmer J.M."/>
        </authorList>
    </citation>
    <scope>NUCLEOTIDE SEQUENCE [LARGE SCALE GENOMIC DNA]</scope>
    <source>
        <strain evidence="2 3">DSM 7382</strain>
    </source>
</reference>
<evidence type="ECO:0000313" key="2">
    <source>
        <dbReference type="EMBL" id="KAK7683180.1"/>
    </source>
</evidence>
<gene>
    <name evidence="2" type="ORF">QCA50_013853</name>
</gene>
<feature type="coiled-coil region" evidence="1">
    <location>
        <begin position="55"/>
        <end position="82"/>
    </location>
</feature>
<protein>
    <submittedName>
        <fullName evidence="2">Uncharacterized protein</fullName>
    </submittedName>
</protein>
<comment type="caution">
    <text evidence="2">The sequence shown here is derived from an EMBL/GenBank/DDBJ whole genome shotgun (WGS) entry which is preliminary data.</text>
</comment>
<evidence type="ECO:0000313" key="3">
    <source>
        <dbReference type="Proteomes" id="UP001385951"/>
    </source>
</evidence>
<dbReference type="Gene3D" id="1.20.5.340">
    <property type="match status" value="1"/>
</dbReference>
<proteinExistence type="predicted"/>
<accession>A0AAW0FWA1</accession>
<name>A0AAW0FWA1_9APHY</name>
<dbReference type="EMBL" id="JASBNA010000032">
    <property type="protein sequence ID" value="KAK7683180.1"/>
    <property type="molecule type" value="Genomic_DNA"/>
</dbReference>